<evidence type="ECO:0000256" key="3">
    <source>
        <dbReference type="ARBA" id="ARBA00022670"/>
    </source>
</evidence>
<name>A0A9P7YP92_9HELO</name>
<comment type="caution">
    <text evidence="11">The sequence shown here is derived from an EMBL/GenBank/DDBJ whole genome shotgun (WGS) entry which is preliminary data.</text>
</comment>
<evidence type="ECO:0000256" key="1">
    <source>
        <dbReference type="ARBA" id="ARBA00000707"/>
    </source>
</evidence>
<keyword evidence="6" id="KW-0788">Thiol protease</keyword>
<sequence>MSSIECFPYIFNHVFLPTELPQEDDCDIERDLMLIRECEAALKAFQNYVPFEQASQWASLTTMAHRMLGLRSPSGGLKQAGIASALGHMKCQDIIAFHVRCQNAGLIVRRLSEHFLFESFELSPTAKSVMSTKGRLRRCFPGPAIAVSIDRLADPSFRQTLADLLAQLDANTPAECWPSVSKAGSKSFEIRDTIHPKFVTEFLTGILRGIGKPVETVRIHKRTRDDVLWKDALKPWRRSPVWLLLRVVIQTTLVREHGKQDSYKSFMIFFKARILEGALKNALRSETLFMMAAKISRRLLKIRLGDELSWIQYAHETVRLTHEELAKRWNVFERDADPLRTHQSISATSVPFPTDTHLTLQNLQPYLDKIRDRPALQSNSKTNSPMCATRIDPHATTLPRGDLWNLESGYGSRLALMDLELWVQESLDTWCAANLSTTTACSDLVDLTENYATSALAAYAKNPEDMSVMYLTIMGLWVALDRCATRQAPLLEKYMPGFPFLLFDPLLLPKRIQMRRLVQIEQYLQQRRNQATCSSNFIFQKTNMFDSLAVQYYEQSPLHQALRRKIEAAAQIERDAKIRELETKLQEYRRLMQESDAIPSCKYLTWYDGEIDHFDHDSAGCRKCSLKTTAGRISITVHEWPLPAPDLDAKAAVFELDVPTAIAKWRYLTYFLLVDVFTPSSESLPSPLVYFLCNFDGLRSYVQCKIGRLQFASPSKPFVSSHYSEKKIGQATRENICVNNGLKCTLYDAKSSQWTSKLLGKCSIRGPCTFRLPESGAYGTLQWLLNTTDHTSNDVLAKQAECPRGLDRHQFYAFGVMRAGHRLQWRNIARELVAQVLNFDDQETHILLTQATWQAGPSAQQTCEAHVDLEEEEFGLSLLSTLNILLTSVEGNWQSATAVCSCVSIGARLLSISTHAAVHAGCYCLLRRARQITVNWSRDVGSLLHKTQNGEELSVLNLRALEVALICHSTFDAGHEHQPALLSSREDIAVITESCITVRDRCPAITDSLSPLIKVLLRRYERLCRSLESTICQSIVVDGQGINQTVQRIWIGYRPGKPWAALPKPNERWLVTRTSSENSYSPTDVHYNVLDGTLLVNGTLLARLPTRYEAHLTYGRIFGEKVLEVFPSAMRGMVFETRSEINGHQVHFAMHDSELIIRSRIADSICELVPHQKLDGDFPAAFVRDFAHWLNLDTWTLEWRPLKTLWNPFPENWQMHKNRRPKFMMSQGERFAIDLHSPTAKKINKSLSPLEHATYLHVLLNTKTGHVEVHLPRMNLDFTLRTENGQLHSKQFRGMEVDEQQRLGTLTGLMSKIVLRNSNRTSQSVIVPDGSVSFEPAGNHVQVRVTTAECLHIRYHHYNVDRQLGRLIDNGSLCSRLFKIYLHATTSHCLVDELTGRTGTEEALYQLGSAATRSFVQLEHDEIRLLELISRLTPRRQYYPNHLQVMQQVEWSSLSPLSQHCAFYPMVDSILYQVKICQVFHQSATQIPILELGNDFLTQRASLREASFQVDTFGAESHSTEQDKIYAARDLSIDIKRELETCRTASLVDSWSVGLNACPSLLTKITSWGAPISGAATTEDLTFGFDVKWLEKLDHLFPRYWCTLVDSFRLSEGYQPAQGVLKALAEQNADKFKSSPEYSLPTAPGEPAHSANTRRRKAYQAALGQHIRTFARCLIEQWPTANITTPTKDGLSKYIKLPGAMKLARVSFQSWNRNVEFRDYIIKIQQILNNLPAEPTPTQHYSFVLPEEHYTPRRAHIKFSDLIVVPPPYLPDPPQTLSQIWITRIHKCSDNHDRLRDLLTNISSRSFGVDGQRYSKDLIESFEALGQEGFVEVNTTFDSSSLLEVNLQQALDHENNIYSTICQGLCSDIHRTIQVAQLIPRISPISILSLLVSSNVDRSSNTWLHSFVKYGLSITNVQSAKRLVAAADKKFELLNEIENSGYETWNPLEHPQWLLFEIENDIHIRKRQTSVAQEMMNPSSETNSVVQLNMGEGKSSVIVPMIAVELADCTRLVRVVVLKPLAIQSFHQLARQLGGMLNRRVYYLPVSRSLDLNLSQAQQIRDIYEDCKQSGSIILLQPEHILSFELMGFDRLLSGETELGTTLIMTQDWLYANTRDILDESDEILSVRFELVYTMGMQRSVEFSPYRWKLIQDVLTLLKDIAINLLGQYPNGIEAISSGNGRFPRIRLLQPSTSEQLLERLIRQVCDIGLPGVPLWNLGENLKAALFTTLMDTGGEKESLRVLQESKCISNHMLSSLLLLKGLFGCGVLRFAFEPKRWRVNYGLDPSRSLLAVPYHAKDVPAPRAEFSHPDVAILLTCLSYYYEGLSDEQIRQCFEVVLHLDHAQEEYQLWINDAPTLPDPFKNIACINLGDITQCSHVVFPALKFSKGIIDFYLSNVVFPKEMKEFPDKLSSSGWDIAREKIHPTTGFSGTNDSRYILPLSIGQCDLPAQRSTNAAVLHCLLRPENYYVDVKTALGSNDLDASTLIEVVSCSQDEIRVILDVGAQVLELQNEEVAYTWLSRVPKSRAQAAIFFDSENELCVIDHDKRKEPLLVSPFSKQMDQCLVYLDQSHTRGTDLKLPNDYRALVTLGPGLTKDRLVQACMRMRKLGKGQSVVFCSSMEVQRKILECRGVVDGSIEVADVLRWVISETCAYTKNCIPLWATQGIRHQNRRAEYSPGSTPINRSMLECILEPEAQSLQQRYGGDNSRSASGVFSEEALKSRELQVNEIQRKCQEFGVTSFGAAACEEEQERELSNQNEREQQVELPPLSNPCRHTVHHDVQMLARYGFLLRTSEAFLPAFETLRQTTASASFEEFSWPDTLLVTADFAKTIKATKDDNLDSFLRPVHWVISSKTSRDIEFVIVSPFEAHELLPEIRQFKRVTLHVYSPRLCSSAPSLEYMSFCPIPSLPGVWTPPAIGQLVNLFAGQLYIQSYEDYLSLCDFLGLCSNSAATEGVEIASDGFIDLASRTTTSSAFTRVSPFTKSPVPFVRMIMLMRRKGQNISFSHIGKILNGELILRERFLKDDQHIKI</sequence>
<dbReference type="InterPro" id="IPR046541">
    <property type="entry name" value="DUF6606"/>
</dbReference>
<dbReference type="InterPro" id="IPR022105">
    <property type="entry name" value="DUF3645"/>
</dbReference>
<evidence type="ECO:0000256" key="7">
    <source>
        <dbReference type="SAM" id="MobiDB-lite"/>
    </source>
</evidence>
<dbReference type="PANTHER" id="PTHR13367:SF34">
    <property type="match status" value="1"/>
</dbReference>
<feature type="domain" description="DUF6606" evidence="10">
    <location>
        <begin position="10"/>
        <end position="276"/>
    </location>
</feature>
<feature type="region of interest" description="Disordered" evidence="7">
    <location>
        <begin position="1634"/>
        <end position="1655"/>
    </location>
</feature>
<keyword evidence="3" id="KW-0645">Protease</keyword>
<evidence type="ECO:0000259" key="8">
    <source>
        <dbReference type="Pfam" id="PF12340"/>
    </source>
</evidence>
<protein>
    <recommendedName>
        <fullName evidence="2">ubiquitinyl hydrolase 1</fullName>
        <ecNumber evidence="2">3.4.19.12</ecNumber>
    </recommendedName>
</protein>
<organism evidence="11 12">
    <name type="scientific">Amylocarpus encephaloides</name>
    <dbReference type="NCBI Taxonomy" id="45428"/>
    <lineage>
        <taxon>Eukaryota</taxon>
        <taxon>Fungi</taxon>
        <taxon>Dikarya</taxon>
        <taxon>Ascomycota</taxon>
        <taxon>Pezizomycotina</taxon>
        <taxon>Leotiomycetes</taxon>
        <taxon>Helotiales</taxon>
        <taxon>Helotiales incertae sedis</taxon>
        <taxon>Amylocarpus</taxon>
    </lineage>
</organism>
<keyword evidence="12" id="KW-1185">Reference proteome</keyword>
<dbReference type="GO" id="GO:0004843">
    <property type="term" value="F:cysteine-type deubiquitinase activity"/>
    <property type="evidence" value="ECO:0007669"/>
    <property type="project" value="UniProtKB-EC"/>
</dbReference>
<evidence type="ECO:0000259" key="9">
    <source>
        <dbReference type="Pfam" id="PF12359"/>
    </source>
</evidence>
<dbReference type="Pfam" id="PF20255">
    <property type="entry name" value="DUF6606"/>
    <property type="match status" value="1"/>
</dbReference>
<keyword evidence="5" id="KW-0378">Hydrolase</keyword>
<reference evidence="11" key="1">
    <citation type="journal article" date="2021" name="IMA Fungus">
        <title>Genomic characterization of three marine fungi, including Emericellopsis atlantica sp. nov. with signatures of a generalist lifestyle and marine biomass degradation.</title>
        <authorList>
            <person name="Hagestad O.C."/>
            <person name="Hou L."/>
            <person name="Andersen J.H."/>
            <person name="Hansen E.H."/>
            <person name="Altermark B."/>
            <person name="Li C."/>
            <person name="Kuhnert E."/>
            <person name="Cox R.J."/>
            <person name="Crous P.W."/>
            <person name="Spatafora J.W."/>
            <person name="Lail K."/>
            <person name="Amirebrahimi M."/>
            <person name="Lipzen A."/>
            <person name="Pangilinan J."/>
            <person name="Andreopoulos W."/>
            <person name="Hayes R.D."/>
            <person name="Ng V."/>
            <person name="Grigoriev I.V."/>
            <person name="Jackson S.A."/>
            <person name="Sutton T.D.S."/>
            <person name="Dobson A.D.W."/>
            <person name="Rama T."/>
        </authorList>
    </citation>
    <scope>NUCLEOTIDE SEQUENCE</scope>
    <source>
        <strain evidence="11">TRa018bII</strain>
    </source>
</reference>
<dbReference type="EMBL" id="MU251387">
    <property type="protein sequence ID" value="KAG9237428.1"/>
    <property type="molecule type" value="Genomic_DNA"/>
</dbReference>
<feature type="domain" description="DUF3645" evidence="9">
    <location>
        <begin position="2285"/>
        <end position="2317"/>
    </location>
</feature>
<dbReference type="PANTHER" id="PTHR13367">
    <property type="entry name" value="UBIQUITIN THIOESTERASE"/>
    <property type="match status" value="1"/>
</dbReference>
<evidence type="ECO:0000256" key="2">
    <source>
        <dbReference type="ARBA" id="ARBA00012759"/>
    </source>
</evidence>
<evidence type="ECO:0000313" key="12">
    <source>
        <dbReference type="Proteomes" id="UP000824998"/>
    </source>
</evidence>
<accession>A0A9P7YP92</accession>
<dbReference type="Pfam" id="PF12359">
    <property type="entry name" value="DUF3645"/>
    <property type="match status" value="1"/>
</dbReference>
<feature type="region of interest" description="Disordered" evidence="7">
    <location>
        <begin position="2748"/>
        <end position="2772"/>
    </location>
</feature>
<dbReference type="Proteomes" id="UP000824998">
    <property type="component" value="Unassembled WGS sequence"/>
</dbReference>
<keyword evidence="4" id="KW-0833">Ubl conjugation pathway</keyword>
<comment type="catalytic activity">
    <reaction evidence="1">
        <text>Thiol-dependent hydrolysis of ester, thioester, amide, peptide and isopeptide bonds formed by the C-terminal Gly of ubiquitin (a 76-residue protein attached to proteins as an intracellular targeting signal).</text>
        <dbReference type="EC" id="3.4.19.12"/>
    </reaction>
</comment>
<gene>
    <name evidence="11" type="ORF">BJ875DRAFT_370034</name>
</gene>
<dbReference type="EC" id="3.4.19.12" evidence="2"/>
<dbReference type="GO" id="GO:0006508">
    <property type="term" value="P:proteolysis"/>
    <property type="evidence" value="ECO:0007669"/>
    <property type="project" value="UniProtKB-KW"/>
</dbReference>
<dbReference type="InterPro" id="IPR022099">
    <property type="entry name" value="DUF3638"/>
</dbReference>
<dbReference type="Pfam" id="PF12340">
    <property type="entry name" value="DUF3638"/>
    <property type="match status" value="1"/>
</dbReference>
<evidence type="ECO:0000313" key="11">
    <source>
        <dbReference type="EMBL" id="KAG9237428.1"/>
    </source>
</evidence>
<evidence type="ECO:0000256" key="6">
    <source>
        <dbReference type="ARBA" id="ARBA00022807"/>
    </source>
</evidence>
<feature type="compositionally biased region" description="Basic and acidic residues" evidence="7">
    <location>
        <begin position="2753"/>
        <end position="2764"/>
    </location>
</feature>
<evidence type="ECO:0000256" key="5">
    <source>
        <dbReference type="ARBA" id="ARBA00022801"/>
    </source>
</evidence>
<dbReference type="OrthoDB" id="3182339at2759"/>
<evidence type="ECO:0000259" key="10">
    <source>
        <dbReference type="Pfam" id="PF20255"/>
    </source>
</evidence>
<feature type="domain" description="DUF3638" evidence="8">
    <location>
        <begin position="1943"/>
        <end position="2164"/>
    </location>
</feature>
<proteinExistence type="predicted"/>
<evidence type="ECO:0000256" key="4">
    <source>
        <dbReference type="ARBA" id="ARBA00022786"/>
    </source>
</evidence>
<dbReference type="InterPro" id="IPR051346">
    <property type="entry name" value="OTU_Deubiquitinase"/>
</dbReference>